<keyword evidence="2" id="KW-0812">Transmembrane</keyword>
<evidence type="ECO:0000313" key="4">
    <source>
        <dbReference type="Proteomes" id="UP001152795"/>
    </source>
</evidence>
<proteinExistence type="predicted"/>
<dbReference type="OrthoDB" id="10454913at2759"/>
<feature type="transmembrane region" description="Helical" evidence="2">
    <location>
        <begin position="243"/>
        <end position="268"/>
    </location>
</feature>
<comment type="caution">
    <text evidence="3">The sequence shown here is derived from an EMBL/GenBank/DDBJ whole genome shotgun (WGS) entry which is preliminary data.</text>
</comment>
<reference evidence="3" key="1">
    <citation type="submission" date="2020-04" db="EMBL/GenBank/DDBJ databases">
        <authorList>
            <person name="Alioto T."/>
            <person name="Alioto T."/>
            <person name="Gomez Garrido J."/>
        </authorList>
    </citation>
    <scope>NUCLEOTIDE SEQUENCE</scope>
    <source>
        <strain evidence="3">A484AB</strain>
    </source>
</reference>
<organism evidence="3 4">
    <name type="scientific">Paramuricea clavata</name>
    <name type="common">Red gorgonian</name>
    <name type="synonym">Violescent sea-whip</name>
    <dbReference type="NCBI Taxonomy" id="317549"/>
    <lineage>
        <taxon>Eukaryota</taxon>
        <taxon>Metazoa</taxon>
        <taxon>Cnidaria</taxon>
        <taxon>Anthozoa</taxon>
        <taxon>Octocorallia</taxon>
        <taxon>Malacalcyonacea</taxon>
        <taxon>Plexauridae</taxon>
        <taxon>Paramuricea</taxon>
    </lineage>
</organism>
<keyword evidence="4" id="KW-1185">Reference proteome</keyword>
<name>A0A6S7J4D4_PARCT</name>
<feature type="compositionally biased region" description="Polar residues" evidence="1">
    <location>
        <begin position="222"/>
        <end position="234"/>
    </location>
</feature>
<keyword evidence="2" id="KW-0472">Membrane</keyword>
<evidence type="ECO:0000256" key="2">
    <source>
        <dbReference type="SAM" id="Phobius"/>
    </source>
</evidence>
<feature type="region of interest" description="Disordered" evidence="1">
    <location>
        <begin position="211"/>
        <end position="234"/>
    </location>
</feature>
<evidence type="ECO:0000256" key="1">
    <source>
        <dbReference type="SAM" id="MobiDB-lite"/>
    </source>
</evidence>
<dbReference type="EMBL" id="CACRXK020014444">
    <property type="protein sequence ID" value="CAB4026845.1"/>
    <property type="molecule type" value="Genomic_DNA"/>
</dbReference>
<protein>
    <submittedName>
        <fullName evidence="3">Uncharacterized protein</fullName>
    </submittedName>
</protein>
<dbReference type="AlphaFoldDB" id="A0A6S7J4D4"/>
<accession>A0A6S7J4D4</accession>
<dbReference type="Proteomes" id="UP001152795">
    <property type="component" value="Unassembled WGS sequence"/>
</dbReference>
<keyword evidence="2" id="KW-1133">Transmembrane helix</keyword>
<sequence>MLAVVESSPEITGPQREVISIYDDDFVTSPSRPLYFIEIYRCVKLEMGDCHSGQHGYPVPKTTDEIEIVVPDITNKDRDSSKKKFYKYVVYNHTSCTCGTLIKYRESTLYKNITNNEVSEADYKASYTKNPVNLIRACNICNSAQPRYKLHPKHATAVSRFIYMEYQQCLPGCVVVRNKTSNKQTSMVFGSPFSVPFTSDILCEAYDGTKTQQEDKNHPQMLKSSPSKASFGNSSGQEPNYEILVYIASGKVILAAVLLSLVLFTILIMDFTLCRRKKGFLYALFDCISDDADNFCQRCSERNRNEITV</sequence>
<evidence type="ECO:0000313" key="3">
    <source>
        <dbReference type="EMBL" id="CAB4026845.1"/>
    </source>
</evidence>
<gene>
    <name evidence="3" type="ORF">PACLA_8A036408</name>
</gene>